<dbReference type="InterPro" id="IPR036390">
    <property type="entry name" value="WH_DNA-bd_sf"/>
</dbReference>
<dbReference type="Gene3D" id="1.10.10.10">
    <property type="entry name" value="Winged helix-like DNA-binding domain superfamily/Winged helix DNA-binding domain"/>
    <property type="match status" value="1"/>
</dbReference>
<dbReference type="Pfam" id="PF00480">
    <property type="entry name" value="ROK"/>
    <property type="match status" value="1"/>
</dbReference>
<comment type="caution">
    <text evidence="2">The sequence shown here is derived from an EMBL/GenBank/DDBJ whole genome shotgun (WGS) entry which is preliminary data.</text>
</comment>
<dbReference type="EMBL" id="BIFQ01000001">
    <property type="protein sequence ID" value="GCE03176.1"/>
    <property type="molecule type" value="Genomic_DNA"/>
</dbReference>
<dbReference type="AlphaFoldDB" id="A0A401Z8N6"/>
<accession>A0A401Z8N6</accession>
<dbReference type="Gene3D" id="3.30.420.40">
    <property type="match status" value="2"/>
</dbReference>
<dbReference type="PANTHER" id="PTHR18964:SF149">
    <property type="entry name" value="BIFUNCTIONAL UDP-N-ACETYLGLUCOSAMINE 2-EPIMERASE_N-ACETYLMANNOSAMINE KINASE"/>
    <property type="match status" value="1"/>
</dbReference>
<reference evidence="3" key="1">
    <citation type="submission" date="2018-12" db="EMBL/GenBank/DDBJ databases">
        <title>Tengunoibacter tsumagoiensis gen. nov., sp. nov., Dictyobacter kobayashii sp. nov., D. alpinus sp. nov., and D. joshuensis sp. nov. and description of Dictyobacteraceae fam. nov. within the order Ktedonobacterales isolated from Tengu-no-mugimeshi.</title>
        <authorList>
            <person name="Wang C.M."/>
            <person name="Zheng Y."/>
            <person name="Sakai Y."/>
            <person name="Toyoda A."/>
            <person name="Minakuchi Y."/>
            <person name="Abe K."/>
            <person name="Yokota A."/>
            <person name="Yabe S."/>
        </authorList>
    </citation>
    <scope>NUCLEOTIDE SEQUENCE [LARGE SCALE GENOMIC DNA]</scope>
    <source>
        <strain evidence="3">S-27</strain>
    </source>
</reference>
<protein>
    <submittedName>
        <fullName evidence="2">Xylose repressor protein</fullName>
    </submittedName>
</protein>
<dbReference type="SUPFAM" id="SSF53067">
    <property type="entry name" value="Actin-like ATPase domain"/>
    <property type="match status" value="1"/>
</dbReference>
<dbReference type="InterPro" id="IPR043129">
    <property type="entry name" value="ATPase_NBD"/>
</dbReference>
<keyword evidence="3" id="KW-1185">Reference proteome</keyword>
<dbReference type="SUPFAM" id="SSF46785">
    <property type="entry name" value="Winged helix' DNA-binding domain"/>
    <property type="match status" value="1"/>
</dbReference>
<dbReference type="InterPro" id="IPR000600">
    <property type="entry name" value="ROK"/>
</dbReference>
<comment type="similarity">
    <text evidence="1">Belongs to the ROK (NagC/XylR) family.</text>
</comment>
<proteinExistence type="inferred from homology"/>
<name>A0A401Z8N6_9CHLR</name>
<dbReference type="PANTHER" id="PTHR18964">
    <property type="entry name" value="ROK (REPRESSOR, ORF, KINASE) FAMILY"/>
    <property type="match status" value="1"/>
</dbReference>
<gene>
    <name evidence="2" type="ORF">KDAU_05050</name>
</gene>
<evidence type="ECO:0000313" key="3">
    <source>
        <dbReference type="Proteomes" id="UP000287224"/>
    </source>
</evidence>
<sequence>MYRQVPPVDRKMMQKINQNTLLNLIRVHAPISRTELRRLSGLSQGTIFGMTASLIEQQLIVETGETQSTGGRKAELLEIYPEGGYVLGLEIREYELVMVLLNLHGNIVAIEHYEAQFRSNAVYALDWITTSVDAFIRRTQVPREKLLGIGCGVSGGVNTHLGEVVDSWILDWHNVTIGPPLHEHFKLPVFVDNSVNCLICYERLFRSGQMYHNFLLVTFGRGLGMAAIIRDSPFRGSQGLGAEFGHIPFDAHGRFCECGNQGCLEAYVSDHGILRTYAEIVAGASSHADAVDVSLVEQLVELAMQGNQDALRAFELTGTYLGNGLACLVNLFNPECLIICNEGEHLLSLLSPSMKTALKQHTFSQLGKNLQLICEKSTTIESWARGAGCLVLQDFFASPKQF</sequence>
<dbReference type="InterPro" id="IPR036388">
    <property type="entry name" value="WH-like_DNA-bd_sf"/>
</dbReference>
<organism evidence="2 3">
    <name type="scientific">Dictyobacter aurantiacus</name>
    <dbReference type="NCBI Taxonomy" id="1936993"/>
    <lineage>
        <taxon>Bacteria</taxon>
        <taxon>Bacillati</taxon>
        <taxon>Chloroflexota</taxon>
        <taxon>Ktedonobacteria</taxon>
        <taxon>Ktedonobacterales</taxon>
        <taxon>Dictyobacteraceae</taxon>
        <taxon>Dictyobacter</taxon>
    </lineage>
</organism>
<dbReference type="RefSeq" id="WP_126594479.1">
    <property type="nucleotide sequence ID" value="NZ_BIFQ01000001.1"/>
</dbReference>
<evidence type="ECO:0000313" key="2">
    <source>
        <dbReference type="EMBL" id="GCE03176.1"/>
    </source>
</evidence>
<dbReference type="OrthoDB" id="9796533at2"/>
<dbReference type="Proteomes" id="UP000287224">
    <property type="component" value="Unassembled WGS sequence"/>
</dbReference>
<evidence type="ECO:0000256" key="1">
    <source>
        <dbReference type="ARBA" id="ARBA00006479"/>
    </source>
</evidence>